<organism evidence="1 2">
    <name type="scientific">Trifolium medium</name>
    <dbReference type="NCBI Taxonomy" id="97028"/>
    <lineage>
        <taxon>Eukaryota</taxon>
        <taxon>Viridiplantae</taxon>
        <taxon>Streptophyta</taxon>
        <taxon>Embryophyta</taxon>
        <taxon>Tracheophyta</taxon>
        <taxon>Spermatophyta</taxon>
        <taxon>Magnoliopsida</taxon>
        <taxon>eudicotyledons</taxon>
        <taxon>Gunneridae</taxon>
        <taxon>Pentapetalae</taxon>
        <taxon>rosids</taxon>
        <taxon>fabids</taxon>
        <taxon>Fabales</taxon>
        <taxon>Fabaceae</taxon>
        <taxon>Papilionoideae</taxon>
        <taxon>50 kb inversion clade</taxon>
        <taxon>NPAAA clade</taxon>
        <taxon>Hologalegina</taxon>
        <taxon>IRL clade</taxon>
        <taxon>Trifolieae</taxon>
        <taxon>Trifolium</taxon>
    </lineage>
</organism>
<feature type="non-terminal residue" evidence="1">
    <location>
        <position position="12"/>
    </location>
</feature>
<accession>A0A392PHK6</accession>
<name>A0A392PHK6_9FABA</name>
<protein>
    <submittedName>
        <fullName evidence="1">Uncharacterized protein</fullName>
    </submittedName>
</protein>
<evidence type="ECO:0000313" key="1">
    <source>
        <dbReference type="EMBL" id="MCI10375.1"/>
    </source>
</evidence>
<evidence type="ECO:0000313" key="2">
    <source>
        <dbReference type="Proteomes" id="UP000265520"/>
    </source>
</evidence>
<proteinExistence type="predicted"/>
<reference evidence="1 2" key="1">
    <citation type="journal article" date="2018" name="Front. Plant Sci.">
        <title>Red Clover (Trifolium pratense) and Zigzag Clover (T. medium) - A Picture of Genomic Similarities and Differences.</title>
        <authorList>
            <person name="Dluhosova J."/>
            <person name="Istvanek J."/>
            <person name="Nedelnik J."/>
            <person name="Repkova J."/>
        </authorList>
    </citation>
    <scope>NUCLEOTIDE SEQUENCE [LARGE SCALE GENOMIC DNA]</scope>
    <source>
        <strain evidence="2">cv. 10/8</strain>
        <tissue evidence="1">Leaf</tissue>
    </source>
</reference>
<sequence length="12" mass="1252">MASGNEYLPPSS</sequence>
<comment type="caution">
    <text evidence="1">The sequence shown here is derived from an EMBL/GenBank/DDBJ whole genome shotgun (WGS) entry which is preliminary data.</text>
</comment>
<dbReference type="Proteomes" id="UP000265520">
    <property type="component" value="Unassembled WGS sequence"/>
</dbReference>
<dbReference type="EMBL" id="LXQA010075994">
    <property type="protein sequence ID" value="MCI10375.1"/>
    <property type="molecule type" value="Genomic_DNA"/>
</dbReference>
<keyword evidence="2" id="KW-1185">Reference proteome</keyword>